<evidence type="ECO:0000313" key="3">
    <source>
        <dbReference type="Proteomes" id="UP000324241"/>
    </source>
</evidence>
<dbReference type="Proteomes" id="UP000324241">
    <property type="component" value="Unassembled WGS sequence"/>
</dbReference>
<dbReference type="AlphaFoldDB" id="A0A5M9MWE9"/>
<accession>A0A5M9MWE9</accession>
<sequence length="272" mass="29868">MSDTSTTTKSSSQTFPLAHPPPKSSQCLRLTPRLLLQIQQFTSPARVIPVLEIYQPSRLSKSVPNGLPKLHAHDMYLVQSEPYSHLPSSTAASSAVSSGHDFLGAIYTTPKRGSPNVYLVCGNMQWIAQTTSRGYRFQLKHSPSSSSFLSNNSNSTYTSTNNNLNEDVPPPLELTWDRRPRSHSSEDGTDNTDSRSSTSSSGRFVLCMTDPDHPGPRRPWLAMLTKKGFVVGGWDRAQRVRLAELLSGDDHAVCTCFLALGVYVAAVEGWLT</sequence>
<dbReference type="OrthoDB" id="4475042at2759"/>
<protein>
    <recommendedName>
        <fullName evidence="4">Tubby C-terminal domain-containing protein</fullName>
    </recommendedName>
</protein>
<proteinExistence type="predicted"/>
<comment type="caution">
    <text evidence="2">The sequence shown here is derived from an EMBL/GenBank/DDBJ whole genome shotgun (WGS) entry which is preliminary data.</text>
</comment>
<evidence type="ECO:0000313" key="2">
    <source>
        <dbReference type="EMBL" id="KAA8648919.1"/>
    </source>
</evidence>
<feature type="compositionally biased region" description="Basic and acidic residues" evidence="1">
    <location>
        <begin position="175"/>
        <end position="186"/>
    </location>
</feature>
<feature type="region of interest" description="Disordered" evidence="1">
    <location>
        <begin position="1"/>
        <end position="24"/>
    </location>
</feature>
<gene>
    <name evidence="2" type="ORF">ATNIH1004_004806</name>
</gene>
<evidence type="ECO:0000256" key="1">
    <source>
        <dbReference type="SAM" id="MobiDB-lite"/>
    </source>
</evidence>
<feature type="region of interest" description="Disordered" evidence="1">
    <location>
        <begin position="143"/>
        <end position="204"/>
    </location>
</feature>
<feature type="compositionally biased region" description="Low complexity" evidence="1">
    <location>
        <begin position="143"/>
        <end position="165"/>
    </location>
</feature>
<feature type="compositionally biased region" description="Low complexity" evidence="1">
    <location>
        <begin position="1"/>
        <end position="14"/>
    </location>
</feature>
<organism evidence="2 3">
    <name type="scientific">Aspergillus tanneri</name>
    <dbReference type="NCBI Taxonomy" id="1220188"/>
    <lineage>
        <taxon>Eukaryota</taxon>
        <taxon>Fungi</taxon>
        <taxon>Dikarya</taxon>
        <taxon>Ascomycota</taxon>
        <taxon>Pezizomycotina</taxon>
        <taxon>Eurotiomycetes</taxon>
        <taxon>Eurotiomycetidae</taxon>
        <taxon>Eurotiales</taxon>
        <taxon>Aspergillaceae</taxon>
        <taxon>Aspergillus</taxon>
        <taxon>Aspergillus subgen. Circumdati</taxon>
    </lineage>
</organism>
<reference evidence="2 3" key="1">
    <citation type="submission" date="2019-08" db="EMBL/GenBank/DDBJ databases">
        <title>The genome sequence of a newly discovered highly antifungal drug resistant Aspergillus species, Aspergillus tanneri NIH 1004.</title>
        <authorList>
            <person name="Mounaud S."/>
            <person name="Singh I."/>
            <person name="Joardar V."/>
            <person name="Pakala S."/>
            <person name="Pakala S."/>
            <person name="Venepally P."/>
            <person name="Chung J.K."/>
            <person name="Losada L."/>
            <person name="Nierman W.C."/>
        </authorList>
    </citation>
    <scope>NUCLEOTIDE SEQUENCE [LARGE SCALE GENOMIC DNA]</scope>
    <source>
        <strain evidence="2 3">NIH1004</strain>
    </source>
</reference>
<feature type="compositionally biased region" description="Low complexity" evidence="1">
    <location>
        <begin position="194"/>
        <end position="203"/>
    </location>
</feature>
<name>A0A5M9MWE9_9EURO</name>
<dbReference type="EMBL" id="QUQM01000003">
    <property type="protein sequence ID" value="KAA8648919.1"/>
    <property type="molecule type" value="Genomic_DNA"/>
</dbReference>
<dbReference type="RefSeq" id="XP_033428280.1">
    <property type="nucleotide sequence ID" value="XM_033569474.1"/>
</dbReference>
<dbReference type="GeneID" id="54327508"/>
<evidence type="ECO:0008006" key="4">
    <source>
        <dbReference type="Google" id="ProtNLM"/>
    </source>
</evidence>